<feature type="active site" description="Charge relay system" evidence="5">
    <location>
        <position position="307"/>
    </location>
</feature>
<dbReference type="PANTHER" id="PTHR43806">
    <property type="entry name" value="PEPTIDASE S8"/>
    <property type="match status" value="1"/>
</dbReference>
<comment type="similarity">
    <text evidence="1 5">Belongs to the peptidase S8 family.</text>
</comment>
<dbReference type="PROSITE" id="PS00138">
    <property type="entry name" value="SUBTILASE_SER"/>
    <property type="match status" value="1"/>
</dbReference>
<keyword evidence="9" id="KW-1185">Reference proteome</keyword>
<dbReference type="EMBL" id="CP016268">
    <property type="protein sequence ID" value="ANO52690.1"/>
    <property type="molecule type" value="Genomic_DNA"/>
</dbReference>
<dbReference type="PANTHER" id="PTHR43806:SF11">
    <property type="entry name" value="CEREVISIN-RELATED"/>
    <property type="match status" value="1"/>
</dbReference>
<gene>
    <name evidence="8" type="ORF">BA177_17170</name>
</gene>
<reference evidence="8 9" key="1">
    <citation type="submission" date="2016-06" db="EMBL/GenBank/DDBJ databases">
        <title>Complete genome sequence of a deep-branching marine Gamma Proteobacterium Woeseia oceani type strain XK5.</title>
        <authorList>
            <person name="Mu D."/>
            <person name="Du Z."/>
        </authorList>
    </citation>
    <scope>NUCLEOTIDE SEQUENCE [LARGE SCALE GENOMIC DNA]</scope>
    <source>
        <strain evidence="8 9">XK5</strain>
    </source>
</reference>
<dbReference type="Pfam" id="PF00082">
    <property type="entry name" value="Peptidase_S8"/>
    <property type="match status" value="1"/>
</dbReference>
<dbReference type="InterPro" id="IPR023828">
    <property type="entry name" value="Peptidase_S8_Ser-AS"/>
</dbReference>
<dbReference type="GO" id="GO:0004252">
    <property type="term" value="F:serine-type endopeptidase activity"/>
    <property type="evidence" value="ECO:0007669"/>
    <property type="project" value="UniProtKB-UniRule"/>
</dbReference>
<evidence type="ECO:0000313" key="8">
    <source>
        <dbReference type="EMBL" id="ANO52690.1"/>
    </source>
</evidence>
<evidence type="ECO:0000256" key="4">
    <source>
        <dbReference type="ARBA" id="ARBA00022825"/>
    </source>
</evidence>
<feature type="active site" description="Charge relay system" evidence="5">
    <location>
        <position position="275"/>
    </location>
</feature>
<evidence type="ECO:0000259" key="7">
    <source>
        <dbReference type="Pfam" id="PF00082"/>
    </source>
</evidence>
<keyword evidence="3 5" id="KW-0378">Hydrolase</keyword>
<name>A0A193LJH4_9GAMM</name>
<evidence type="ECO:0000256" key="6">
    <source>
        <dbReference type="SAM" id="Coils"/>
    </source>
</evidence>
<dbReference type="Proteomes" id="UP000092695">
    <property type="component" value="Chromosome"/>
</dbReference>
<keyword evidence="4 5" id="KW-0720">Serine protease</keyword>
<dbReference type="PRINTS" id="PR00723">
    <property type="entry name" value="SUBTILISIN"/>
</dbReference>
<dbReference type="GO" id="GO:0006508">
    <property type="term" value="P:proteolysis"/>
    <property type="evidence" value="ECO:0007669"/>
    <property type="project" value="UniProtKB-KW"/>
</dbReference>
<dbReference type="SUPFAM" id="SSF52743">
    <property type="entry name" value="Subtilisin-like"/>
    <property type="match status" value="1"/>
</dbReference>
<dbReference type="AlphaFoldDB" id="A0A193LJH4"/>
<dbReference type="InterPro" id="IPR036852">
    <property type="entry name" value="Peptidase_S8/S53_dom_sf"/>
</dbReference>
<dbReference type="InterPro" id="IPR022398">
    <property type="entry name" value="Peptidase_S8_His-AS"/>
</dbReference>
<keyword evidence="2 5" id="KW-0645">Protease</keyword>
<protein>
    <recommendedName>
        <fullName evidence="7">Peptidase S8/S53 domain-containing protein</fullName>
    </recommendedName>
</protein>
<evidence type="ECO:0000256" key="2">
    <source>
        <dbReference type="ARBA" id="ARBA00022670"/>
    </source>
</evidence>
<accession>A0A193LJH4</accession>
<dbReference type="KEGG" id="woc:BA177_17170"/>
<evidence type="ECO:0000256" key="3">
    <source>
        <dbReference type="ARBA" id="ARBA00022801"/>
    </source>
</evidence>
<dbReference type="PROSITE" id="PS51892">
    <property type="entry name" value="SUBTILASE"/>
    <property type="match status" value="1"/>
</dbReference>
<dbReference type="PROSITE" id="PS00137">
    <property type="entry name" value="SUBTILASE_HIS"/>
    <property type="match status" value="1"/>
</dbReference>
<feature type="coiled-coil region" evidence="6">
    <location>
        <begin position="882"/>
        <end position="909"/>
    </location>
</feature>
<sequence>MPAAIGAAQCGAVNATQLAGGRKWLSHPKKTPKRQADRLKFRHPAAGMAMEVTGFLAVCWVVGTGKSQREKILKDHGLELAKLPDSKRPAMQVNQTDMLSWVAARGGKDVGKDVAEKLQGHAAVEWVSRCFSKEQAKADETAYFTVNPQRLYVREAALTGSVSASTLSSALTKDETRSSHLRGLVAMRVGEGDVIEVAQAVNRQLARNGAEDQVRFETIPFISPTCHANRCAPPTSEYVPNDSMFGIQWGVRRAEIPRAWQIVRGGDDVTIAVIDEGVQLDHPDLLLHPQSWNATTDTADGSPTGNHGTACAGIAAGRMDNGEGVAGVAGGCRTMAIATGTWADVDIAEGLYFAADHGAKVVSMSFGVYESWGMWDFDLIRDALQNAHEKGLVLIAASGNENGNVARFPGSDSRTLCVGGSNRSDERKRVGDASSENWWGASFGPDVDVCAPCLEMPTTDRLGGLGYDAGDYYDRFNGTSSATPLVAGIAALIVRLRPGISNVEVRSIIERTCDKISPALYAYANTNGKPSGTWNEEVGYGRVNAERALLEACSSEMAAGCGCEGCDGCGECCVGSTDKNCVGPKPVPWQAYDRCQFFYEAREFAIPINNDRGGINVRVTYQHCLKLIGRQQGPLLYTTSLLPGEEVRLYEFDRYRRVRSATQRVSVHSSFRQTLSSLSQTRRSLSASAYTSVLNQVRTAADATVSVGGGLAGFLGAPKGSGSTEFESETTIASGASVHIAAEQFTQLAITASQAVEAERSLVISSFEEEEHRATTSRTLRNHNHCHAVTYFVRRVNELYEVSTRVESVEWQLAKGGAWMSFDDLGELTDQARKILEEVAKLLPRKGDVTQDARMITLPTDGTLYEAELAHCSSCEPAVEAMQKVKLEKERLQARRACLEADLLELELERRRSLLGSGREEALRLTDWSLSGAPVPTMMGHETGGD</sequence>
<feature type="active site" description="Charge relay system" evidence="5">
    <location>
        <position position="480"/>
    </location>
</feature>
<dbReference type="InterPro" id="IPR050131">
    <property type="entry name" value="Peptidase_S8_subtilisin-like"/>
</dbReference>
<proteinExistence type="inferred from homology"/>
<organism evidence="8 9">
    <name type="scientific">Woeseia oceani</name>
    <dbReference type="NCBI Taxonomy" id="1548547"/>
    <lineage>
        <taxon>Bacteria</taxon>
        <taxon>Pseudomonadati</taxon>
        <taxon>Pseudomonadota</taxon>
        <taxon>Gammaproteobacteria</taxon>
        <taxon>Woeseiales</taxon>
        <taxon>Woeseiaceae</taxon>
        <taxon>Woeseia</taxon>
    </lineage>
</organism>
<evidence type="ECO:0000256" key="5">
    <source>
        <dbReference type="PROSITE-ProRule" id="PRU01240"/>
    </source>
</evidence>
<dbReference type="STRING" id="1548547.BA177_17170"/>
<dbReference type="Gene3D" id="3.40.50.200">
    <property type="entry name" value="Peptidase S8/S53 domain"/>
    <property type="match status" value="1"/>
</dbReference>
<feature type="domain" description="Peptidase S8/S53" evidence="7">
    <location>
        <begin position="266"/>
        <end position="541"/>
    </location>
</feature>
<keyword evidence="6" id="KW-0175">Coiled coil</keyword>
<dbReference type="InterPro" id="IPR000209">
    <property type="entry name" value="Peptidase_S8/S53_dom"/>
</dbReference>
<evidence type="ECO:0000313" key="9">
    <source>
        <dbReference type="Proteomes" id="UP000092695"/>
    </source>
</evidence>
<dbReference type="InterPro" id="IPR015500">
    <property type="entry name" value="Peptidase_S8_subtilisin-rel"/>
</dbReference>
<evidence type="ECO:0000256" key="1">
    <source>
        <dbReference type="ARBA" id="ARBA00011073"/>
    </source>
</evidence>